<keyword evidence="3" id="KW-1185">Reference proteome</keyword>
<reference evidence="2 3" key="1">
    <citation type="journal article" date="2007" name="Nature">
        <title>Evolution of genes and genomes on the Drosophila phylogeny.</title>
        <authorList>
            <consortium name="Drosophila 12 Genomes Consortium"/>
            <person name="Clark A.G."/>
            <person name="Eisen M.B."/>
            <person name="Smith D.R."/>
            <person name="Bergman C.M."/>
            <person name="Oliver B."/>
            <person name="Markow T.A."/>
            <person name="Kaufman T.C."/>
            <person name="Kellis M."/>
            <person name="Gelbart W."/>
            <person name="Iyer V.N."/>
            <person name="Pollard D.A."/>
            <person name="Sackton T.B."/>
            <person name="Larracuente A.M."/>
            <person name="Singh N.D."/>
            <person name="Abad J.P."/>
            <person name="Abt D.N."/>
            <person name="Adryan B."/>
            <person name="Aguade M."/>
            <person name="Akashi H."/>
            <person name="Anderson W.W."/>
            <person name="Aquadro C.F."/>
            <person name="Ardell D.H."/>
            <person name="Arguello R."/>
            <person name="Artieri C.G."/>
            <person name="Barbash D.A."/>
            <person name="Barker D."/>
            <person name="Barsanti P."/>
            <person name="Batterham P."/>
            <person name="Batzoglou S."/>
            <person name="Begun D."/>
            <person name="Bhutkar A."/>
            <person name="Blanco E."/>
            <person name="Bosak S.A."/>
            <person name="Bradley R.K."/>
            <person name="Brand A.D."/>
            <person name="Brent M.R."/>
            <person name="Brooks A.N."/>
            <person name="Brown R.H."/>
            <person name="Butlin R.K."/>
            <person name="Caggese C."/>
            <person name="Calvi B.R."/>
            <person name="Bernardo de Carvalho A."/>
            <person name="Caspi A."/>
            <person name="Castrezana S."/>
            <person name="Celniker S.E."/>
            <person name="Chang J.L."/>
            <person name="Chapple C."/>
            <person name="Chatterji S."/>
            <person name="Chinwalla A."/>
            <person name="Civetta A."/>
            <person name="Clifton S.W."/>
            <person name="Comeron J.M."/>
            <person name="Costello J.C."/>
            <person name="Coyne J.A."/>
            <person name="Daub J."/>
            <person name="David R.G."/>
            <person name="Delcher A.L."/>
            <person name="Delehaunty K."/>
            <person name="Do C.B."/>
            <person name="Ebling H."/>
            <person name="Edwards K."/>
            <person name="Eickbush T."/>
            <person name="Evans J.D."/>
            <person name="Filipski A."/>
            <person name="Findeiss S."/>
            <person name="Freyhult E."/>
            <person name="Fulton L."/>
            <person name="Fulton R."/>
            <person name="Garcia A.C."/>
            <person name="Gardiner A."/>
            <person name="Garfield D.A."/>
            <person name="Garvin B.E."/>
            <person name="Gibson G."/>
            <person name="Gilbert D."/>
            <person name="Gnerre S."/>
            <person name="Godfrey J."/>
            <person name="Good R."/>
            <person name="Gotea V."/>
            <person name="Gravely B."/>
            <person name="Greenberg A.J."/>
            <person name="Griffiths-Jones S."/>
            <person name="Gross S."/>
            <person name="Guigo R."/>
            <person name="Gustafson E.A."/>
            <person name="Haerty W."/>
            <person name="Hahn M.W."/>
            <person name="Halligan D.L."/>
            <person name="Halpern A.L."/>
            <person name="Halter G.M."/>
            <person name="Han M.V."/>
            <person name="Heger A."/>
            <person name="Hillier L."/>
            <person name="Hinrichs A.S."/>
            <person name="Holmes I."/>
            <person name="Hoskins R.A."/>
            <person name="Hubisz M.J."/>
            <person name="Hultmark D."/>
            <person name="Huntley M.A."/>
            <person name="Jaffe D.B."/>
            <person name="Jagadeeshan S."/>
            <person name="Jeck W.R."/>
            <person name="Johnson J."/>
            <person name="Jones C.D."/>
            <person name="Jordan W.C."/>
            <person name="Karpen G.H."/>
            <person name="Kataoka E."/>
            <person name="Keightley P.D."/>
            <person name="Kheradpour P."/>
            <person name="Kirkness E.F."/>
            <person name="Koerich L.B."/>
            <person name="Kristiansen K."/>
            <person name="Kudrna D."/>
            <person name="Kulathinal R.J."/>
            <person name="Kumar S."/>
            <person name="Kwok R."/>
            <person name="Lander E."/>
            <person name="Langley C.H."/>
            <person name="Lapoint R."/>
            <person name="Lazzaro B.P."/>
            <person name="Lee S.J."/>
            <person name="Levesque L."/>
            <person name="Li R."/>
            <person name="Lin C.F."/>
            <person name="Lin M.F."/>
            <person name="Lindblad-Toh K."/>
            <person name="Llopart A."/>
            <person name="Long M."/>
            <person name="Low L."/>
            <person name="Lozovsky E."/>
            <person name="Lu J."/>
            <person name="Luo M."/>
            <person name="Machado C.A."/>
            <person name="Makalowski W."/>
            <person name="Marzo M."/>
            <person name="Matsuda M."/>
            <person name="Matzkin L."/>
            <person name="McAllister B."/>
            <person name="McBride C.S."/>
            <person name="McKernan B."/>
            <person name="McKernan K."/>
            <person name="Mendez-Lago M."/>
            <person name="Minx P."/>
            <person name="Mollenhauer M.U."/>
            <person name="Montooth K."/>
            <person name="Mount S.M."/>
            <person name="Mu X."/>
            <person name="Myers E."/>
            <person name="Negre B."/>
            <person name="Newfeld S."/>
            <person name="Nielsen R."/>
            <person name="Noor M.A."/>
            <person name="O'Grady P."/>
            <person name="Pachter L."/>
            <person name="Papaceit M."/>
            <person name="Parisi M.J."/>
            <person name="Parisi M."/>
            <person name="Parts L."/>
            <person name="Pedersen J.S."/>
            <person name="Pesole G."/>
            <person name="Phillippy A.M."/>
            <person name="Ponting C.P."/>
            <person name="Pop M."/>
            <person name="Porcelli D."/>
            <person name="Powell J.R."/>
            <person name="Prohaska S."/>
            <person name="Pruitt K."/>
            <person name="Puig M."/>
            <person name="Quesneville H."/>
            <person name="Ram K.R."/>
            <person name="Rand D."/>
            <person name="Rasmussen M.D."/>
            <person name="Reed L.K."/>
            <person name="Reenan R."/>
            <person name="Reily A."/>
            <person name="Remington K.A."/>
            <person name="Rieger T.T."/>
            <person name="Ritchie M.G."/>
            <person name="Robin C."/>
            <person name="Rogers Y.H."/>
            <person name="Rohde C."/>
            <person name="Rozas J."/>
            <person name="Rubenfield M.J."/>
            <person name="Ruiz A."/>
            <person name="Russo S."/>
            <person name="Salzberg S.L."/>
            <person name="Sanchez-Gracia A."/>
            <person name="Saranga D.J."/>
            <person name="Sato H."/>
            <person name="Schaeffer S.W."/>
            <person name="Schatz M.C."/>
            <person name="Schlenke T."/>
            <person name="Schwartz R."/>
            <person name="Segarra C."/>
            <person name="Singh R.S."/>
            <person name="Sirot L."/>
            <person name="Sirota M."/>
            <person name="Sisneros N.B."/>
            <person name="Smith C.D."/>
            <person name="Smith T.F."/>
            <person name="Spieth J."/>
            <person name="Stage D.E."/>
            <person name="Stark A."/>
            <person name="Stephan W."/>
            <person name="Strausberg R.L."/>
            <person name="Strempel S."/>
            <person name="Sturgill D."/>
            <person name="Sutton G."/>
            <person name="Sutton G.G."/>
            <person name="Tao W."/>
            <person name="Teichmann S."/>
            <person name="Tobari Y.N."/>
            <person name="Tomimura Y."/>
            <person name="Tsolas J.M."/>
            <person name="Valente V.L."/>
            <person name="Venter E."/>
            <person name="Venter J.C."/>
            <person name="Vicario S."/>
            <person name="Vieira F.G."/>
            <person name="Vilella A.J."/>
            <person name="Villasante A."/>
            <person name="Walenz B."/>
            <person name="Wang J."/>
            <person name="Wasserman M."/>
            <person name="Watts T."/>
            <person name="Wilson D."/>
            <person name="Wilson R.K."/>
            <person name="Wing R.A."/>
            <person name="Wolfner M.F."/>
            <person name="Wong A."/>
            <person name="Wong G.K."/>
            <person name="Wu C.I."/>
            <person name="Wu G."/>
            <person name="Yamamoto D."/>
            <person name="Yang H.P."/>
            <person name="Yang S.P."/>
            <person name="Yorke J.A."/>
            <person name="Yoshida K."/>
            <person name="Zdobnov E."/>
            <person name="Zhang P."/>
            <person name="Zhang Y."/>
            <person name="Zimin A.V."/>
            <person name="Baldwin J."/>
            <person name="Abdouelleil A."/>
            <person name="Abdulkadir J."/>
            <person name="Abebe A."/>
            <person name="Abera B."/>
            <person name="Abreu J."/>
            <person name="Acer S.C."/>
            <person name="Aftuck L."/>
            <person name="Alexander A."/>
            <person name="An P."/>
            <person name="Anderson E."/>
            <person name="Anderson S."/>
            <person name="Arachi H."/>
            <person name="Azer M."/>
            <person name="Bachantsang P."/>
            <person name="Barry A."/>
            <person name="Bayul T."/>
            <person name="Berlin A."/>
            <person name="Bessette D."/>
            <person name="Bloom T."/>
            <person name="Blye J."/>
            <person name="Boguslavskiy L."/>
            <person name="Bonnet C."/>
            <person name="Boukhgalter B."/>
            <person name="Bourzgui I."/>
            <person name="Brown A."/>
            <person name="Cahill P."/>
            <person name="Channer S."/>
            <person name="Cheshatsang Y."/>
            <person name="Chuda L."/>
            <person name="Citroen M."/>
            <person name="Collymore A."/>
            <person name="Cooke P."/>
            <person name="Costello M."/>
            <person name="D'Aco K."/>
            <person name="Daza R."/>
            <person name="De Haan G."/>
            <person name="DeGray S."/>
            <person name="DeMaso C."/>
            <person name="Dhargay N."/>
            <person name="Dooley K."/>
            <person name="Dooley E."/>
            <person name="Doricent M."/>
            <person name="Dorje P."/>
            <person name="Dorjee K."/>
            <person name="Dupes A."/>
            <person name="Elong R."/>
            <person name="Falk J."/>
            <person name="Farina A."/>
            <person name="Faro S."/>
            <person name="Ferguson D."/>
            <person name="Fisher S."/>
            <person name="Foley C.D."/>
            <person name="Franke A."/>
            <person name="Friedrich D."/>
            <person name="Gadbois L."/>
            <person name="Gearin G."/>
            <person name="Gearin C.R."/>
            <person name="Giannoukos G."/>
            <person name="Goode T."/>
            <person name="Graham J."/>
            <person name="Grandbois E."/>
            <person name="Grewal S."/>
            <person name="Gyaltsen K."/>
            <person name="Hafez N."/>
            <person name="Hagos B."/>
            <person name="Hall J."/>
            <person name="Henson C."/>
            <person name="Hollinger A."/>
            <person name="Honan T."/>
            <person name="Huard M.D."/>
            <person name="Hughes L."/>
            <person name="Hurhula B."/>
            <person name="Husby M.E."/>
            <person name="Kamat A."/>
            <person name="Kanga B."/>
            <person name="Kashin S."/>
            <person name="Khazanovich D."/>
            <person name="Kisner P."/>
            <person name="Lance K."/>
            <person name="Lara M."/>
            <person name="Lee W."/>
            <person name="Lennon N."/>
            <person name="Letendre F."/>
            <person name="LeVine R."/>
            <person name="Lipovsky A."/>
            <person name="Liu X."/>
            <person name="Liu J."/>
            <person name="Liu S."/>
            <person name="Lokyitsang T."/>
            <person name="Lokyitsang Y."/>
            <person name="Lubonja R."/>
            <person name="Lui A."/>
            <person name="MacDonald P."/>
            <person name="Magnisalis V."/>
            <person name="Maru K."/>
            <person name="Matthews C."/>
            <person name="McCusker W."/>
            <person name="McDonough S."/>
            <person name="Mehta T."/>
            <person name="Meldrim J."/>
            <person name="Meneus L."/>
            <person name="Mihai O."/>
            <person name="Mihalev A."/>
            <person name="Mihova T."/>
            <person name="Mittelman R."/>
            <person name="Mlenga V."/>
            <person name="Montmayeur A."/>
            <person name="Mulrain L."/>
            <person name="Navidi A."/>
            <person name="Naylor J."/>
            <person name="Negash T."/>
            <person name="Nguyen T."/>
            <person name="Nguyen N."/>
            <person name="Nicol R."/>
            <person name="Norbu C."/>
            <person name="Norbu N."/>
            <person name="Novod N."/>
            <person name="O'Neill B."/>
            <person name="Osman S."/>
            <person name="Markiewicz E."/>
            <person name="Oyono O.L."/>
            <person name="Patti C."/>
            <person name="Phunkhang P."/>
            <person name="Pierre F."/>
            <person name="Priest M."/>
            <person name="Raghuraman S."/>
            <person name="Rege F."/>
            <person name="Reyes R."/>
            <person name="Rise C."/>
            <person name="Rogov P."/>
            <person name="Ross K."/>
            <person name="Ryan E."/>
            <person name="Settipalli S."/>
            <person name="Shea T."/>
            <person name="Sherpa N."/>
            <person name="Shi L."/>
            <person name="Shih D."/>
            <person name="Sparrow T."/>
            <person name="Spaulding J."/>
            <person name="Stalker J."/>
            <person name="Stange-Thomann N."/>
            <person name="Stavropoulos S."/>
            <person name="Stone C."/>
            <person name="Strader C."/>
            <person name="Tesfaye S."/>
            <person name="Thomson T."/>
            <person name="Thoulutsang Y."/>
            <person name="Thoulutsang D."/>
            <person name="Topham K."/>
            <person name="Topping I."/>
            <person name="Tsamla T."/>
            <person name="Vassiliev H."/>
            <person name="Vo A."/>
            <person name="Wangchuk T."/>
            <person name="Wangdi T."/>
            <person name="Weiand M."/>
            <person name="Wilkinson J."/>
            <person name="Wilson A."/>
            <person name="Yadav S."/>
            <person name="Young G."/>
            <person name="Yu Q."/>
            <person name="Zembek L."/>
            <person name="Zhong D."/>
            <person name="Zimmer A."/>
            <person name="Zwirko Z."/>
            <person name="Jaffe D.B."/>
            <person name="Alvarez P."/>
            <person name="Brockman W."/>
            <person name="Butler J."/>
            <person name="Chin C."/>
            <person name="Gnerre S."/>
            <person name="Grabherr M."/>
            <person name="Kleber M."/>
            <person name="Mauceli E."/>
            <person name="MacCallum I."/>
        </authorList>
    </citation>
    <scope>NUCLEOTIDE SEQUENCE [LARGE SCALE GENOMIC DNA]</scope>
    <source>
        <strain evidence="3">MSH-3 / Tucson 14011-0111.49</strain>
    </source>
</reference>
<evidence type="ECO:0000313" key="3">
    <source>
        <dbReference type="Proteomes" id="UP000008744"/>
    </source>
</evidence>
<feature type="transmembrane region" description="Helical" evidence="1">
    <location>
        <begin position="75"/>
        <end position="94"/>
    </location>
</feature>
<dbReference type="EMBL" id="CH479744">
    <property type="protein sequence ID" value="EDW37696.1"/>
    <property type="molecule type" value="Genomic_DNA"/>
</dbReference>
<keyword evidence="1" id="KW-1133">Transmembrane helix</keyword>
<proteinExistence type="predicted"/>
<dbReference type="HOGENOM" id="CLU_2374997_0_0_1"/>
<evidence type="ECO:0000313" key="2">
    <source>
        <dbReference type="EMBL" id="EDW37696.1"/>
    </source>
</evidence>
<organism evidence="3">
    <name type="scientific">Drosophila persimilis</name>
    <name type="common">Fruit fly</name>
    <dbReference type="NCBI Taxonomy" id="7234"/>
    <lineage>
        <taxon>Eukaryota</taxon>
        <taxon>Metazoa</taxon>
        <taxon>Ecdysozoa</taxon>
        <taxon>Arthropoda</taxon>
        <taxon>Hexapoda</taxon>
        <taxon>Insecta</taxon>
        <taxon>Pterygota</taxon>
        <taxon>Neoptera</taxon>
        <taxon>Endopterygota</taxon>
        <taxon>Diptera</taxon>
        <taxon>Brachycera</taxon>
        <taxon>Muscomorpha</taxon>
        <taxon>Ephydroidea</taxon>
        <taxon>Drosophilidae</taxon>
        <taxon>Drosophila</taxon>
        <taxon>Sophophora</taxon>
    </lineage>
</organism>
<name>B4HD67_DROPE</name>
<keyword evidence="1" id="KW-0472">Membrane</keyword>
<accession>B4HD67</accession>
<dbReference type="Proteomes" id="UP000008744">
    <property type="component" value="Unassembled WGS sequence"/>
</dbReference>
<evidence type="ECO:0000256" key="1">
    <source>
        <dbReference type="SAM" id="Phobius"/>
    </source>
</evidence>
<sequence length="95" mass="11085">MATSRRRTIITIIIIIIAAAMAGIIITVTKFHTMATIRRNIWIVSNRMAIYPLIKQIADTEPKNLRKMIVRNHKVKCFLLHFYITFPSFILPYLL</sequence>
<keyword evidence="1" id="KW-0812">Transmembrane</keyword>
<protein>
    <submittedName>
        <fullName evidence="2">GL19443</fullName>
    </submittedName>
</protein>
<dbReference type="AlphaFoldDB" id="B4HD67"/>
<gene>
    <name evidence="2" type="primary">Dper\GL19443</name>
    <name evidence="2" type="ORF">Dper_GL19443</name>
</gene>
<feature type="transmembrane region" description="Helical" evidence="1">
    <location>
        <begin position="12"/>
        <end position="31"/>
    </location>
</feature>